<gene>
    <name evidence="2" type="ORF">PXEA_LOCUS15138</name>
</gene>
<dbReference type="AlphaFoldDB" id="A0A448WW58"/>
<sequence length="167" mass="17552">MIRPSFSPNHQFSRPSGPPPPTLLGTPSTRWADGWADEPRLANSAVVFAPSPTASFSRSARLTIGPDRSVGPPSVSSAFQLCTLNWPIMPIQSPVSVLPVRPVGLIKYIISPGQGADSGSAVLALVASPAAQRRAKVGLTDKQTIAHTHTHTHPVAGEATSRPRVLS</sequence>
<evidence type="ECO:0000256" key="1">
    <source>
        <dbReference type="SAM" id="MobiDB-lite"/>
    </source>
</evidence>
<feature type="region of interest" description="Disordered" evidence="1">
    <location>
        <begin position="1"/>
        <end position="30"/>
    </location>
</feature>
<keyword evidence="3" id="KW-1185">Reference proteome</keyword>
<dbReference type="EMBL" id="CAAALY010052633">
    <property type="protein sequence ID" value="VEL21698.1"/>
    <property type="molecule type" value="Genomic_DNA"/>
</dbReference>
<reference evidence="2" key="1">
    <citation type="submission" date="2018-11" db="EMBL/GenBank/DDBJ databases">
        <authorList>
            <consortium name="Pathogen Informatics"/>
        </authorList>
    </citation>
    <scope>NUCLEOTIDE SEQUENCE</scope>
</reference>
<protein>
    <submittedName>
        <fullName evidence="2">Uncharacterized protein</fullName>
    </submittedName>
</protein>
<name>A0A448WW58_9PLAT</name>
<proteinExistence type="predicted"/>
<accession>A0A448WW58</accession>
<feature type="region of interest" description="Disordered" evidence="1">
    <location>
        <begin position="145"/>
        <end position="167"/>
    </location>
</feature>
<evidence type="ECO:0000313" key="3">
    <source>
        <dbReference type="Proteomes" id="UP000784294"/>
    </source>
</evidence>
<feature type="compositionally biased region" description="Polar residues" evidence="1">
    <location>
        <begin position="1"/>
        <end position="12"/>
    </location>
</feature>
<dbReference type="Proteomes" id="UP000784294">
    <property type="component" value="Unassembled WGS sequence"/>
</dbReference>
<comment type="caution">
    <text evidence="2">The sequence shown here is derived from an EMBL/GenBank/DDBJ whole genome shotgun (WGS) entry which is preliminary data.</text>
</comment>
<evidence type="ECO:0000313" key="2">
    <source>
        <dbReference type="EMBL" id="VEL21698.1"/>
    </source>
</evidence>
<organism evidence="2 3">
    <name type="scientific">Protopolystoma xenopodis</name>
    <dbReference type="NCBI Taxonomy" id="117903"/>
    <lineage>
        <taxon>Eukaryota</taxon>
        <taxon>Metazoa</taxon>
        <taxon>Spiralia</taxon>
        <taxon>Lophotrochozoa</taxon>
        <taxon>Platyhelminthes</taxon>
        <taxon>Monogenea</taxon>
        <taxon>Polyopisthocotylea</taxon>
        <taxon>Polystomatidea</taxon>
        <taxon>Polystomatidae</taxon>
        <taxon>Protopolystoma</taxon>
    </lineage>
</organism>